<evidence type="ECO:0000256" key="1">
    <source>
        <dbReference type="SAM" id="Coils"/>
    </source>
</evidence>
<sequence length="588" mass="66482">MSFLKHLLPASDELPKPQLTLNRHQPNTQLTSNAEPEPRVTFGQIRKALYDPDDENHPYDPGAKHRVTNVLIVPDSDISPDAITVEDVLRATRDFLAAETLAQEQSRAASKPEFVFEKIICHPKGKDLPQFSTAYELRNVNHGSESTIPIRNLGMAVDLDMLKRIRAGKGPRPFKAEDLVERLRLEPRPCLSSEEFPYNEETYDELLTVLRTWNMHVGNNPSCTHTRQGLLDALKSRCRLIDEVEKGHQDENLLEQQTLCLRQTLHAYRPELKSFEDQNVIHQLIIMIANQGIAIPGLDNEMRDQAVEILFREYRSRLYLGTEHSARRDRLDAETERAKLQEDDTEVQELVKQRRQLDKESCNQASEEVRSAIRIARTCLCEKVLNGLQSLTEQQAGQKWAACSIAKAPASAIAQSCIEDGDAVEGMLPDWDIDHALKSVIERLHKMNRLGSDNARLVTKLAGLDVPKSERKAVMERRRNDARTPYIMMEVANQSSQLQGMSQRVLLRMDELDDTFDGVLDAGRASSHAHNTLLARVDEDDLYHSEEKSYLVKEPRAIVSGGQEVVKAGGAMVGEGDRGKCWNHCKNQ</sequence>
<feature type="region of interest" description="Disordered" evidence="2">
    <location>
        <begin position="14"/>
        <end position="37"/>
    </location>
</feature>
<evidence type="ECO:0000313" key="3">
    <source>
        <dbReference type="EMBL" id="KAJ4360330.1"/>
    </source>
</evidence>
<keyword evidence="1" id="KW-0175">Coiled coil</keyword>
<comment type="caution">
    <text evidence="3">The sequence shown here is derived from an EMBL/GenBank/DDBJ whole genome shotgun (WGS) entry which is preliminary data.</text>
</comment>
<dbReference type="Proteomes" id="UP001140513">
    <property type="component" value="Unassembled WGS sequence"/>
</dbReference>
<evidence type="ECO:0000256" key="2">
    <source>
        <dbReference type="SAM" id="MobiDB-lite"/>
    </source>
</evidence>
<proteinExistence type="predicted"/>
<protein>
    <submittedName>
        <fullName evidence="3">Uncharacterized protein</fullName>
    </submittedName>
</protein>
<name>A0A9W8XXF3_9PLEO</name>
<dbReference type="AlphaFoldDB" id="A0A9W8XXF3"/>
<dbReference type="GeneID" id="80904422"/>
<organism evidence="3 4">
    <name type="scientific">Didymosphaeria variabile</name>
    <dbReference type="NCBI Taxonomy" id="1932322"/>
    <lineage>
        <taxon>Eukaryota</taxon>
        <taxon>Fungi</taxon>
        <taxon>Dikarya</taxon>
        <taxon>Ascomycota</taxon>
        <taxon>Pezizomycotina</taxon>
        <taxon>Dothideomycetes</taxon>
        <taxon>Pleosporomycetidae</taxon>
        <taxon>Pleosporales</taxon>
        <taxon>Massarineae</taxon>
        <taxon>Didymosphaeriaceae</taxon>
        <taxon>Didymosphaeria</taxon>
    </lineage>
</organism>
<reference evidence="3" key="1">
    <citation type="submission" date="2022-10" db="EMBL/GenBank/DDBJ databases">
        <title>Tapping the CABI collections for fungal endophytes: first genome assemblies for Collariella, Neodidymelliopsis, Ascochyta clinopodiicola, Didymella pomorum, Didymosphaeria variabile, Neocosmospora piperis and Neocucurbitaria cava.</title>
        <authorList>
            <person name="Hill R."/>
        </authorList>
    </citation>
    <scope>NUCLEOTIDE SEQUENCE</scope>
    <source>
        <strain evidence="3">IMI 356815</strain>
    </source>
</reference>
<evidence type="ECO:0000313" key="4">
    <source>
        <dbReference type="Proteomes" id="UP001140513"/>
    </source>
</evidence>
<feature type="coiled-coil region" evidence="1">
    <location>
        <begin position="333"/>
        <end position="360"/>
    </location>
</feature>
<dbReference type="OrthoDB" id="3800294at2759"/>
<keyword evidence="4" id="KW-1185">Reference proteome</keyword>
<feature type="compositionally biased region" description="Polar residues" evidence="2">
    <location>
        <begin position="19"/>
        <end position="34"/>
    </location>
</feature>
<dbReference type="RefSeq" id="XP_056076532.1">
    <property type="nucleotide sequence ID" value="XM_056209710.1"/>
</dbReference>
<dbReference type="EMBL" id="JAPEUX010000001">
    <property type="protein sequence ID" value="KAJ4360330.1"/>
    <property type="molecule type" value="Genomic_DNA"/>
</dbReference>
<accession>A0A9W8XXF3</accession>
<gene>
    <name evidence="3" type="ORF">N0V89_000892</name>
</gene>